<feature type="domain" description="BFD-like [2Fe-2S]-binding" evidence="1">
    <location>
        <begin position="120"/>
        <end position="169"/>
    </location>
</feature>
<dbReference type="Gene3D" id="1.10.10.1100">
    <property type="entry name" value="BFD-like [2Fe-2S]-binding domain"/>
    <property type="match status" value="1"/>
</dbReference>
<reference evidence="3" key="1">
    <citation type="journal article" date="2017" name="Proc. Natl. Acad. Sci. U.S.A.">
        <title>Simulation of Deepwater Horizon oil plume reveals substrate specialization within a complex community of hydrocarbon-degraders.</title>
        <authorList>
            <person name="Hu P."/>
            <person name="Dubinsky E.A."/>
            <person name="Probst A.J."/>
            <person name="Wang J."/>
            <person name="Sieber C.M.K."/>
            <person name="Tom L.M."/>
            <person name="Gardinali P."/>
            <person name="Banfield J.F."/>
            <person name="Atlas R.M."/>
            <person name="Andersen G.L."/>
        </authorList>
    </citation>
    <scope>NUCLEOTIDE SEQUENCE [LARGE SCALE GENOMIC DNA]</scope>
</reference>
<sequence length="273" mass="31663">MSNFNQKPFLISSESAIEIGSQNYQVYLDINNRSRLEGFYFLCAKEDPWFVVFQSFALVLEGVRLEGIEQAVLSWKEGHKDILKKQFIMLPEFLLHLALDQYHGKNHDHESLSKFKSEQLICRCFGVYEQHIEEHVQSYPKATVLDIADELRATIGCGTCHSRVVEYLEKCLSKSIIENLEETDLAVEFDSDGKRIRPLGLTPSDFVLKIDQLKNKWIKDQELTRYKIEIESITGLEIDFSVEPQDNGQYIVDTLKEHIESKLNLILRFNLLD</sequence>
<protein>
    <recommendedName>
        <fullName evidence="1">BFD-like [2Fe-2S]-binding domain-containing protein</fullName>
    </recommendedName>
</protein>
<name>A0A1Y5FCF8_9BACT</name>
<dbReference type="InterPro" id="IPR041854">
    <property type="entry name" value="BFD-like_2Fe2S-bd_dom_sf"/>
</dbReference>
<proteinExistence type="predicted"/>
<dbReference type="EMBL" id="MAAO01000002">
    <property type="protein sequence ID" value="OUR99892.1"/>
    <property type="molecule type" value="Genomic_DNA"/>
</dbReference>
<evidence type="ECO:0000313" key="3">
    <source>
        <dbReference type="Proteomes" id="UP000196531"/>
    </source>
</evidence>
<evidence type="ECO:0000313" key="2">
    <source>
        <dbReference type="EMBL" id="OUR99892.1"/>
    </source>
</evidence>
<dbReference type="AlphaFoldDB" id="A0A1Y5FCF8"/>
<dbReference type="InterPro" id="IPR007419">
    <property type="entry name" value="BFD-like_2Fe2S-bd_dom"/>
</dbReference>
<dbReference type="Proteomes" id="UP000196531">
    <property type="component" value="Unassembled WGS sequence"/>
</dbReference>
<organism evidence="2 3">
    <name type="scientific">Halobacteriovorax marinus</name>
    <dbReference type="NCBI Taxonomy" id="97084"/>
    <lineage>
        <taxon>Bacteria</taxon>
        <taxon>Pseudomonadati</taxon>
        <taxon>Bdellovibrionota</taxon>
        <taxon>Bacteriovoracia</taxon>
        <taxon>Bacteriovoracales</taxon>
        <taxon>Halobacteriovoraceae</taxon>
        <taxon>Halobacteriovorax</taxon>
    </lineage>
</organism>
<evidence type="ECO:0000259" key="1">
    <source>
        <dbReference type="Pfam" id="PF04324"/>
    </source>
</evidence>
<dbReference type="Pfam" id="PF04324">
    <property type="entry name" value="Fer2_BFD"/>
    <property type="match status" value="1"/>
</dbReference>
<gene>
    <name evidence="2" type="ORF">A9Q84_02360</name>
</gene>
<comment type="caution">
    <text evidence="2">The sequence shown here is derived from an EMBL/GenBank/DDBJ whole genome shotgun (WGS) entry which is preliminary data.</text>
</comment>
<accession>A0A1Y5FCF8</accession>